<feature type="domain" description="Aminotransferase-like plant mobile" evidence="2">
    <location>
        <begin position="74"/>
        <end position="196"/>
    </location>
</feature>
<dbReference type="Proteomes" id="UP000327157">
    <property type="component" value="Chromosome 3"/>
</dbReference>
<feature type="domain" description="Aminotransferase-like plant mobile" evidence="2">
    <location>
        <begin position="197"/>
        <end position="303"/>
    </location>
</feature>
<dbReference type="Pfam" id="PF10536">
    <property type="entry name" value="PMD"/>
    <property type="match status" value="2"/>
</dbReference>
<evidence type="ECO:0000256" key="1">
    <source>
        <dbReference type="SAM" id="MobiDB-lite"/>
    </source>
</evidence>
<evidence type="ECO:0000259" key="2">
    <source>
        <dbReference type="Pfam" id="PF10536"/>
    </source>
</evidence>
<dbReference type="PANTHER" id="PTHR46033:SF83">
    <property type="entry name" value="PROTEIN MAINTENANCE OF MERISTEMS-LIKE"/>
    <property type="match status" value="1"/>
</dbReference>
<name>A0A5N5GY48_9ROSA</name>
<accession>A0A5N5GY48</accession>
<dbReference type="AlphaFoldDB" id="A0A5N5GY48"/>
<evidence type="ECO:0000313" key="3">
    <source>
        <dbReference type="EMBL" id="KAB2615684.1"/>
    </source>
</evidence>
<evidence type="ECO:0000313" key="4">
    <source>
        <dbReference type="Proteomes" id="UP000327157"/>
    </source>
</evidence>
<dbReference type="EMBL" id="SMOL01000402">
    <property type="protein sequence ID" value="KAB2615684.1"/>
    <property type="molecule type" value="Genomic_DNA"/>
</dbReference>
<feature type="region of interest" description="Disordered" evidence="1">
    <location>
        <begin position="372"/>
        <end position="471"/>
    </location>
</feature>
<organism evidence="3 4">
    <name type="scientific">Pyrus ussuriensis x Pyrus communis</name>
    <dbReference type="NCBI Taxonomy" id="2448454"/>
    <lineage>
        <taxon>Eukaryota</taxon>
        <taxon>Viridiplantae</taxon>
        <taxon>Streptophyta</taxon>
        <taxon>Embryophyta</taxon>
        <taxon>Tracheophyta</taxon>
        <taxon>Spermatophyta</taxon>
        <taxon>Magnoliopsida</taxon>
        <taxon>eudicotyledons</taxon>
        <taxon>Gunneridae</taxon>
        <taxon>Pentapetalae</taxon>
        <taxon>rosids</taxon>
        <taxon>fabids</taxon>
        <taxon>Rosales</taxon>
        <taxon>Rosaceae</taxon>
        <taxon>Amygdaloideae</taxon>
        <taxon>Maleae</taxon>
        <taxon>Pyrus</taxon>
    </lineage>
</organism>
<feature type="compositionally biased region" description="Polar residues" evidence="1">
    <location>
        <begin position="395"/>
        <end position="406"/>
    </location>
</feature>
<gene>
    <name evidence="3" type="ORF">D8674_022272</name>
</gene>
<sequence length="546" mass="61287">MAADGAAAAAEASPPRFPLSRIYEQREETMVFPHDLQQWPSKVFFKGWKIPQGKWDEWVDRLAGKYCSIWNQSGICDASLSSRYEIRGNNKNVLLGLAEFWSPETNTLVFPWGEATITLEDVMVLGRFSALGRNVTRPVTGLLAEIVEEMEKKRMEISRTKAKKACQSRWIKNLMELPNGGYEYEHVAFLSLWLSRSGKRVALAPAVLSGLFRDLSLLKKRVLSGEAEISVTGPFQLMQLWAFERFPPLIQSPLKTPKPGEPRAARCHKVASKSIGLPLVRTVFKLQENFQWRPFAADLSNLRHSSYYKENKPFGMDQDLPGEFPGLDFAASGNDVGFFVLPWSFEPSVTARRFKRFSASVRERKLQMTKECAQTLTKSKPEKNHTYVMPEVSRKSNTTSETQTSAIPPKQVKKELPADHTHDDDDIPLSEQMNRQFPRKVENESAPDHSDDSNEDSLISSVTKGEGFPAKKRSAVDFSKSLTKIATKGKKAGEGTNVQVDVPSRVGDKHKVATKPDDSMASVEILTRVANLEKLLGVNSKEKQNP</sequence>
<reference evidence="3 4" key="3">
    <citation type="submission" date="2019-11" db="EMBL/GenBank/DDBJ databases">
        <title>A de novo genome assembly of a pear dwarfing rootstock.</title>
        <authorList>
            <person name="Wang F."/>
            <person name="Wang J."/>
            <person name="Li S."/>
            <person name="Zhang Y."/>
            <person name="Fang M."/>
            <person name="Ma L."/>
            <person name="Zhao Y."/>
            <person name="Jiang S."/>
        </authorList>
    </citation>
    <scope>NUCLEOTIDE SEQUENCE [LARGE SCALE GENOMIC DNA]</scope>
    <source>
        <strain evidence="3">S2</strain>
        <tissue evidence="3">Leaf</tissue>
    </source>
</reference>
<dbReference type="InterPro" id="IPR019557">
    <property type="entry name" value="AminoTfrase-like_pln_mobile"/>
</dbReference>
<reference evidence="3 4" key="1">
    <citation type="submission" date="2019-09" db="EMBL/GenBank/DDBJ databases">
        <authorList>
            <person name="Ou C."/>
        </authorList>
    </citation>
    <scope>NUCLEOTIDE SEQUENCE [LARGE SCALE GENOMIC DNA]</scope>
    <source>
        <strain evidence="3">S2</strain>
        <tissue evidence="3">Leaf</tissue>
    </source>
</reference>
<dbReference type="InterPro" id="IPR044824">
    <property type="entry name" value="MAIN-like"/>
</dbReference>
<dbReference type="GO" id="GO:0010073">
    <property type="term" value="P:meristem maintenance"/>
    <property type="evidence" value="ECO:0007669"/>
    <property type="project" value="InterPro"/>
</dbReference>
<feature type="compositionally biased region" description="Basic and acidic residues" evidence="1">
    <location>
        <begin position="412"/>
        <end position="423"/>
    </location>
</feature>
<keyword evidence="4" id="KW-1185">Reference proteome</keyword>
<reference evidence="4" key="2">
    <citation type="submission" date="2019-10" db="EMBL/GenBank/DDBJ databases">
        <title>A de novo genome assembly of a pear dwarfing rootstock.</title>
        <authorList>
            <person name="Wang F."/>
            <person name="Wang J."/>
            <person name="Li S."/>
            <person name="Zhang Y."/>
            <person name="Fang M."/>
            <person name="Ma L."/>
            <person name="Zhao Y."/>
            <person name="Jiang S."/>
        </authorList>
    </citation>
    <scope>NUCLEOTIDE SEQUENCE [LARGE SCALE GENOMIC DNA]</scope>
</reference>
<proteinExistence type="predicted"/>
<protein>
    <submittedName>
        <fullName evidence="3">Serine/threonine-protein phosphatase 7 long form-like protein</fullName>
    </submittedName>
</protein>
<feature type="compositionally biased region" description="Basic and acidic residues" evidence="1">
    <location>
        <begin position="506"/>
        <end position="517"/>
    </location>
</feature>
<feature type="compositionally biased region" description="Basic and acidic residues" evidence="1">
    <location>
        <begin position="439"/>
        <end position="452"/>
    </location>
</feature>
<feature type="region of interest" description="Disordered" evidence="1">
    <location>
        <begin position="489"/>
        <end position="517"/>
    </location>
</feature>
<dbReference type="OrthoDB" id="1572276at2759"/>
<comment type="caution">
    <text evidence="3">The sequence shown here is derived from an EMBL/GenBank/DDBJ whole genome shotgun (WGS) entry which is preliminary data.</text>
</comment>
<dbReference type="PANTHER" id="PTHR46033">
    <property type="entry name" value="PROTEIN MAIN-LIKE 2"/>
    <property type="match status" value="1"/>
</dbReference>